<dbReference type="Pfam" id="PF13302">
    <property type="entry name" value="Acetyltransf_3"/>
    <property type="match status" value="1"/>
</dbReference>
<evidence type="ECO:0000259" key="1">
    <source>
        <dbReference type="Pfam" id="PF13302"/>
    </source>
</evidence>
<reference evidence="2 3" key="1">
    <citation type="submission" date="2020-02" db="EMBL/GenBank/DDBJ databases">
        <authorList>
            <person name="Li X.-J."/>
            <person name="Han X.-M."/>
        </authorList>
    </citation>
    <scope>NUCLEOTIDE SEQUENCE [LARGE SCALE GENOMIC DNA]</scope>
    <source>
        <strain evidence="2 3">CCTCC AB 2017055</strain>
    </source>
</reference>
<organism evidence="2 3">
    <name type="scientific">Phytoactinopolyspora halotolerans</name>
    <dbReference type="NCBI Taxonomy" id="1981512"/>
    <lineage>
        <taxon>Bacteria</taxon>
        <taxon>Bacillati</taxon>
        <taxon>Actinomycetota</taxon>
        <taxon>Actinomycetes</taxon>
        <taxon>Jiangellales</taxon>
        <taxon>Jiangellaceae</taxon>
        <taxon>Phytoactinopolyspora</taxon>
    </lineage>
</organism>
<protein>
    <submittedName>
        <fullName evidence="2">GNAT family N-acetyltransferase</fullName>
    </submittedName>
</protein>
<dbReference type="EMBL" id="JAAGOA010000015">
    <property type="protein sequence ID" value="NEE02517.1"/>
    <property type="molecule type" value="Genomic_DNA"/>
</dbReference>
<dbReference type="InterPro" id="IPR000182">
    <property type="entry name" value="GNAT_dom"/>
</dbReference>
<dbReference type="GO" id="GO:0016747">
    <property type="term" value="F:acyltransferase activity, transferring groups other than amino-acyl groups"/>
    <property type="evidence" value="ECO:0007669"/>
    <property type="project" value="InterPro"/>
</dbReference>
<keyword evidence="2" id="KW-0808">Transferase</keyword>
<feature type="domain" description="N-acetyltransferase" evidence="1">
    <location>
        <begin position="28"/>
        <end position="152"/>
    </location>
</feature>
<name>A0A6L9SBL2_9ACTN</name>
<dbReference type="InterPro" id="IPR016181">
    <property type="entry name" value="Acyl_CoA_acyltransferase"/>
</dbReference>
<sequence length="173" mass="20292">MTDYSQFVKKLPLPDGFEAPHELRYDDLVARAITRDDVAEDVRGINASMDLIRRTRGGRWPTEPVTESEIIVDEYWHECEFRDNKSFTYVLRDDAGGYLGCAYLYPMGLRRPLTEDLAVYDVDVSWWVTPDAYATGYYEKAYRGLRRWVVKDYPFTRPFYSNVERPPEDRGAH</sequence>
<proteinExistence type="predicted"/>
<comment type="caution">
    <text evidence="2">The sequence shown here is derived from an EMBL/GenBank/DDBJ whole genome shotgun (WGS) entry which is preliminary data.</text>
</comment>
<evidence type="ECO:0000313" key="3">
    <source>
        <dbReference type="Proteomes" id="UP000475214"/>
    </source>
</evidence>
<dbReference type="AlphaFoldDB" id="A0A6L9SBL2"/>
<dbReference type="Gene3D" id="3.40.630.30">
    <property type="match status" value="1"/>
</dbReference>
<dbReference type="SUPFAM" id="SSF55729">
    <property type="entry name" value="Acyl-CoA N-acyltransferases (Nat)"/>
    <property type="match status" value="1"/>
</dbReference>
<keyword evidence="3" id="KW-1185">Reference proteome</keyword>
<accession>A0A6L9SBL2</accession>
<evidence type="ECO:0000313" key="2">
    <source>
        <dbReference type="EMBL" id="NEE02517.1"/>
    </source>
</evidence>
<dbReference type="Proteomes" id="UP000475214">
    <property type="component" value="Unassembled WGS sequence"/>
</dbReference>
<gene>
    <name evidence="2" type="ORF">G1H10_20320</name>
</gene>
<dbReference type="RefSeq" id="WP_163741157.1">
    <property type="nucleotide sequence ID" value="NZ_JAAGOA010000015.1"/>
</dbReference>